<feature type="transmembrane region" description="Helical" evidence="1">
    <location>
        <begin position="20"/>
        <end position="40"/>
    </location>
</feature>
<protein>
    <submittedName>
        <fullName evidence="2">Uncharacterized protein</fullName>
    </submittedName>
</protein>
<proteinExistence type="predicted"/>
<sequence length="82" mass="9618">MQAREWERWAKVREQGKLRFVVRSGVVFYGVPMFIIMTYLIPHPRLSTGQSALLWLFAGALYGMATWVVQERRFRKVARSVS</sequence>
<name>A0A370KDD1_9GAMM</name>
<dbReference type="RefSeq" id="WP_114824296.1">
    <property type="nucleotide sequence ID" value="NZ_QQSY01000001.1"/>
</dbReference>
<dbReference type="Proteomes" id="UP000254711">
    <property type="component" value="Unassembled WGS sequence"/>
</dbReference>
<keyword evidence="3" id="KW-1185">Reference proteome</keyword>
<keyword evidence="1" id="KW-0812">Transmembrane</keyword>
<organism evidence="2 3">
    <name type="scientific">Dyella solisilvae</name>
    <dbReference type="NCBI Taxonomy" id="1920168"/>
    <lineage>
        <taxon>Bacteria</taxon>
        <taxon>Pseudomonadati</taxon>
        <taxon>Pseudomonadota</taxon>
        <taxon>Gammaproteobacteria</taxon>
        <taxon>Lysobacterales</taxon>
        <taxon>Rhodanobacteraceae</taxon>
        <taxon>Dyella</taxon>
    </lineage>
</organism>
<evidence type="ECO:0000313" key="3">
    <source>
        <dbReference type="Proteomes" id="UP000254711"/>
    </source>
</evidence>
<accession>A0A370KDD1</accession>
<evidence type="ECO:0000256" key="1">
    <source>
        <dbReference type="SAM" id="Phobius"/>
    </source>
</evidence>
<gene>
    <name evidence="2" type="ORF">DVT68_07235</name>
</gene>
<evidence type="ECO:0000313" key="2">
    <source>
        <dbReference type="EMBL" id="RDJ00572.1"/>
    </source>
</evidence>
<keyword evidence="1" id="KW-1133">Transmembrane helix</keyword>
<reference evidence="2 3" key="1">
    <citation type="submission" date="2018-07" db="EMBL/GenBank/DDBJ databases">
        <title>Dyella solisilvae sp. nov., isolated from the pine and broad-leaved mixed forest soil.</title>
        <authorList>
            <person name="Gao Z."/>
            <person name="Qiu L."/>
        </authorList>
    </citation>
    <scope>NUCLEOTIDE SEQUENCE [LARGE SCALE GENOMIC DNA]</scope>
    <source>
        <strain evidence="2 3">DHG54</strain>
    </source>
</reference>
<keyword evidence="1" id="KW-0472">Membrane</keyword>
<dbReference type="OrthoDB" id="5986784at2"/>
<feature type="transmembrane region" description="Helical" evidence="1">
    <location>
        <begin position="52"/>
        <end position="69"/>
    </location>
</feature>
<dbReference type="AlphaFoldDB" id="A0A370KDD1"/>
<dbReference type="EMBL" id="QQSY01000001">
    <property type="protein sequence ID" value="RDJ00572.1"/>
    <property type="molecule type" value="Genomic_DNA"/>
</dbReference>
<comment type="caution">
    <text evidence="2">The sequence shown here is derived from an EMBL/GenBank/DDBJ whole genome shotgun (WGS) entry which is preliminary data.</text>
</comment>